<dbReference type="Proteomes" id="UP000179627">
    <property type="component" value="Unassembled WGS sequence"/>
</dbReference>
<dbReference type="GO" id="GO:0016833">
    <property type="term" value="F:oxo-acid-lyase activity"/>
    <property type="evidence" value="ECO:0007669"/>
    <property type="project" value="UniProtKB-ARBA"/>
</dbReference>
<dbReference type="CDD" id="cd00377">
    <property type="entry name" value="ICL_PEPM"/>
    <property type="match status" value="1"/>
</dbReference>
<dbReference type="RefSeq" id="WP_071082893.1">
    <property type="nucleotide sequence ID" value="NZ_MBLM01000039.1"/>
</dbReference>
<dbReference type="InterPro" id="IPR040442">
    <property type="entry name" value="Pyrv_kinase-like_dom_sf"/>
</dbReference>
<dbReference type="PANTHER" id="PTHR42905">
    <property type="entry name" value="PHOSPHOENOLPYRUVATE CARBOXYLASE"/>
    <property type="match status" value="1"/>
</dbReference>
<dbReference type="OrthoDB" id="9771433at2"/>
<dbReference type="Gene3D" id="3.20.20.60">
    <property type="entry name" value="Phosphoenolpyruvate-binding domains"/>
    <property type="match status" value="1"/>
</dbReference>
<comment type="caution">
    <text evidence="1">The sequence shown here is derived from an EMBL/GenBank/DDBJ whole genome shotgun (WGS) entry which is preliminary data.</text>
</comment>
<dbReference type="InterPro" id="IPR039556">
    <property type="entry name" value="ICL/PEPM"/>
</dbReference>
<dbReference type="SUPFAM" id="SSF51621">
    <property type="entry name" value="Phosphoenolpyruvate/pyruvate domain"/>
    <property type="match status" value="1"/>
</dbReference>
<reference evidence="2" key="1">
    <citation type="submission" date="2016-07" db="EMBL/GenBank/DDBJ databases">
        <title>Sequence Frankia sp. strain CcI1.17.</title>
        <authorList>
            <person name="Ghodhbane-Gtari F."/>
            <person name="Swanson E."/>
            <person name="Gueddou A."/>
            <person name="Morris K."/>
            <person name="Hezbri K."/>
            <person name="Ktari A."/>
            <person name="Nouioui I."/>
            <person name="Abebe-Akele F."/>
            <person name="Simpson S."/>
            <person name="Thomas K."/>
            <person name="Gtari M."/>
            <person name="Tisa L.S."/>
            <person name="Hurst S."/>
        </authorList>
    </citation>
    <scope>NUCLEOTIDE SEQUENCE [LARGE SCALE GENOMIC DNA]</scope>
    <source>
        <strain evidence="2">Cc1.17</strain>
    </source>
</reference>
<sequence>MSFKDMLAEGVVAPGVWDAGTALLAKQAGFDCLYQSGYALEAMQIGTPDLGLMTITEVASQASRIIAATDLPVVVDIDTGFGGINNIWRTVRTLEATGVSAVHLEDQTSPKRCASIAATRRVGRDEAVLRVEAAVDARRTSDFVIIGRTDDAGESFDEMVTRANLYLAAGADLAMPVMIRADGVPLETMSPDEQMKKHAELAASIEGPVCWSNKKIPQGYRAEDLIEAGYSLIILAGEALEAAVTAIGRLYRSILSEGTPTPYFDKNPSDIKMGHQLATEVLDLDSFIKREERFIPPDL</sequence>
<organism evidence="1 2">
    <name type="scientific">Parafrankia colletiae</name>
    <dbReference type="NCBI Taxonomy" id="573497"/>
    <lineage>
        <taxon>Bacteria</taxon>
        <taxon>Bacillati</taxon>
        <taxon>Actinomycetota</taxon>
        <taxon>Actinomycetes</taxon>
        <taxon>Frankiales</taxon>
        <taxon>Frankiaceae</taxon>
        <taxon>Parafrankia</taxon>
    </lineage>
</organism>
<dbReference type="Pfam" id="PF13714">
    <property type="entry name" value="PEP_mutase"/>
    <property type="match status" value="1"/>
</dbReference>
<dbReference type="InterPro" id="IPR015813">
    <property type="entry name" value="Pyrv/PenolPyrv_kinase-like_dom"/>
</dbReference>
<name>A0A1S1RBL9_9ACTN</name>
<proteinExistence type="predicted"/>
<evidence type="ECO:0000313" key="1">
    <source>
        <dbReference type="EMBL" id="OHV42865.1"/>
    </source>
</evidence>
<dbReference type="PANTHER" id="PTHR42905:SF5">
    <property type="entry name" value="CARBOXYVINYL-CARBOXYPHOSPHONATE PHOSPHORYLMUTASE, CHLOROPLASTIC"/>
    <property type="match status" value="1"/>
</dbReference>
<dbReference type="EMBL" id="MBLM01000039">
    <property type="protein sequence ID" value="OHV42865.1"/>
    <property type="molecule type" value="Genomic_DNA"/>
</dbReference>
<keyword evidence="2" id="KW-1185">Reference proteome</keyword>
<protein>
    <recommendedName>
        <fullName evidence="3">Isocitrate lyase/PEP mutase family protein</fullName>
    </recommendedName>
</protein>
<dbReference type="AlphaFoldDB" id="A0A1S1RBL9"/>
<evidence type="ECO:0000313" key="2">
    <source>
        <dbReference type="Proteomes" id="UP000179627"/>
    </source>
</evidence>
<accession>A0A1S1RBL9</accession>
<evidence type="ECO:0008006" key="3">
    <source>
        <dbReference type="Google" id="ProtNLM"/>
    </source>
</evidence>
<gene>
    <name evidence="1" type="ORF">CC117_32855</name>
</gene>